<accession>A0ABQ6GN17</accession>
<feature type="transmembrane region" description="Helical" evidence="2">
    <location>
        <begin position="79"/>
        <end position="97"/>
    </location>
</feature>
<dbReference type="PANTHER" id="PTHR41542">
    <property type="entry name" value="BLL5807 PROTEIN"/>
    <property type="match status" value="1"/>
</dbReference>
<keyword evidence="2" id="KW-0472">Membrane</keyword>
<evidence type="ECO:0000256" key="2">
    <source>
        <dbReference type="SAM" id="Phobius"/>
    </source>
</evidence>
<feature type="transmembrane region" description="Helical" evidence="2">
    <location>
        <begin position="109"/>
        <end position="130"/>
    </location>
</feature>
<dbReference type="PANTHER" id="PTHR41542:SF1">
    <property type="entry name" value="BLL5807 PROTEIN"/>
    <property type="match status" value="1"/>
</dbReference>
<evidence type="ECO:0000313" key="4">
    <source>
        <dbReference type="EMBL" id="GLX71470.1"/>
    </source>
</evidence>
<keyword evidence="3" id="KW-0732">Signal</keyword>
<evidence type="ECO:0000313" key="5">
    <source>
        <dbReference type="Proteomes" id="UP001157114"/>
    </source>
</evidence>
<gene>
    <name evidence="4" type="ORF">MU1_58200</name>
</gene>
<sequence length="142" mass="15128">MRKGLLVIMAFALFLTFGLGQADAAKRGGGFKSPKQSYTQTPKKQANVQESTTGTKTGATTNKTGATTTNKGFFGGGSFMKGMLVGGLAGMLFGGLIGNMGGMGQFFGLLINLIAIFVLVRIVISLFRMFKKKNNPDTRRPY</sequence>
<organism evidence="4 5">
    <name type="scientific">Paenibacillus glycanilyticus</name>
    <dbReference type="NCBI Taxonomy" id="126569"/>
    <lineage>
        <taxon>Bacteria</taxon>
        <taxon>Bacillati</taxon>
        <taxon>Bacillota</taxon>
        <taxon>Bacilli</taxon>
        <taxon>Bacillales</taxon>
        <taxon>Paenibacillaceae</taxon>
        <taxon>Paenibacillus</taxon>
    </lineage>
</organism>
<dbReference type="EMBL" id="BSSQ01000035">
    <property type="protein sequence ID" value="GLX71470.1"/>
    <property type="molecule type" value="Genomic_DNA"/>
</dbReference>
<keyword evidence="2" id="KW-1133">Transmembrane helix</keyword>
<proteinExistence type="predicted"/>
<comment type="caution">
    <text evidence="4">The sequence shown here is derived from an EMBL/GenBank/DDBJ whole genome shotgun (WGS) entry which is preliminary data.</text>
</comment>
<feature type="region of interest" description="Disordered" evidence="1">
    <location>
        <begin position="31"/>
        <end position="65"/>
    </location>
</feature>
<evidence type="ECO:0008006" key="6">
    <source>
        <dbReference type="Google" id="ProtNLM"/>
    </source>
</evidence>
<protein>
    <recommendedName>
        <fullName evidence="6">Preprotein translocase subunit Tim44</fullName>
    </recommendedName>
</protein>
<feature type="chain" id="PRO_5045551506" description="Preprotein translocase subunit Tim44" evidence="3">
    <location>
        <begin position="25"/>
        <end position="142"/>
    </location>
</feature>
<evidence type="ECO:0000256" key="1">
    <source>
        <dbReference type="SAM" id="MobiDB-lite"/>
    </source>
</evidence>
<evidence type="ECO:0000256" key="3">
    <source>
        <dbReference type="SAM" id="SignalP"/>
    </source>
</evidence>
<keyword evidence="2" id="KW-0812">Transmembrane</keyword>
<feature type="signal peptide" evidence="3">
    <location>
        <begin position="1"/>
        <end position="24"/>
    </location>
</feature>
<feature type="compositionally biased region" description="Low complexity" evidence="1">
    <location>
        <begin position="52"/>
        <end position="65"/>
    </location>
</feature>
<keyword evidence="5" id="KW-1185">Reference proteome</keyword>
<name>A0ABQ6GN17_9BACL</name>
<reference evidence="4 5" key="1">
    <citation type="submission" date="2023-03" db="EMBL/GenBank/DDBJ databases">
        <title>Draft genome sequence of the bacteria which degrade cell wall of Tricholomamatutake.</title>
        <authorList>
            <person name="Konishi Y."/>
            <person name="Fukuta Y."/>
            <person name="Shirasaka N."/>
        </authorList>
    </citation>
    <scope>NUCLEOTIDE SEQUENCE [LARGE SCALE GENOMIC DNA]</scope>
    <source>
        <strain evidence="5">mu1</strain>
    </source>
</reference>
<feature type="compositionally biased region" description="Polar residues" evidence="1">
    <location>
        <begin position="34"/>
        <end position="51"/>
    </location>
</feature>
<dbReference type="RefSeq" id="WP_284242283.1">
    <property type="nucleotide sequence ID" value="NZ_BSSQ01000035.1"/>
</dbReference>
<dbReference type="Proteomes" id="UP001157114">
    <property type="component" value="Unassembled WGS sequence"/>
</dbReference>